<dbReference type="AlphaFoldDB" id="A0A6J6B4W2"/>
<gene>
    <name evidence="1" type="ORF">UFOPK1399_00654</name>
</gene>
<sequence>MTIAYLRVPVMLVWISDSGKSRIGATNAATRAGSVIWVWSTTMLMAETLRANEIPLTSVMSPRGAGITRVDCISFAALA</sequence>
<evidence type="ECO:0000313" key="1">
    <source>
        <dbReference type="EMBL" id="CAB4534011.1"/>
    </source>
</evidence>
<dbReference type="EMBL" id="CAEZSD010000067">
    <property type="protein sequence ID" value="CAB4534011.1"/>
    <property type="molecule type" value="Genomic_DNA"/>
</dbReference>
<protein>
    <submittedName>
        <fullName evidence="1">Unannotated protein</fullName>
    </submittedName>
</protein>
<proteinExistence type="predicted"/>
<name>A0A6J6B4W2_9ZZZZ</name>
<reference evidence="1" key="1">
    <citation type="submission" date="2020-05" db="EMBL/GenBank/DDBJ databases">
        <authorList>
            <person name="Chiriac C."/>
            <person name="Salcher M."/>
            <person name="Ghai R."/>
            <person name="Kavagutti S V."/>
        </authorList>
    </citation>
    <scope>NUCLEOTIDE SEQUENCE</scope>
</reference>
<accession>A0A6J6B4W2</accession>
<organism evidence="1">
    <name type="scientific">freshwater metagenome</name>
    <dbReference type="NCBI Taxonomy" id="449393"/>
    <lineage>
        <taxon>unclassified sequences</taxon>
        <taxon>metagenomes</taxon>
        <taxon>ecological metagenomes</taxon>
    </lineage>
</organism>